<dbReference type="PRINTS" id="PR00126">
    <property type="entry name" value="ATPASEGAMMA"/>
</dbReference>
<gene>
    <name evidence="10" type="primary">atpG</name>
    <name evidence="11" type="ORF">SAMN05421730_100947</name>
</gene>
<dbReference type="PANTHER" id="PTHR11693:SF22">
    <property type="entry name" value="ATP SYNTHASE SUBUNIT GAMMA, MITOCHONDRIAL"/>
    <property type="match status" value="1"/>
</dbReference>
<evidence type="ECO:0000256" key="9">
    <source>
        <dbReference type="ARBA" id="ARBA00023310"/>
    </source>
</evidence>
<name>A0A1D3TTC5_9FIRM</name>
<evidence type="ECO:0000313" key="12">
    <source>
        <dbReference type="Proteomes" id="UP000199315"/>
    </source>
</evidence>
<dbReference type="GO" id="GO:0005524">
    <property type="term" value="F:ATP binding"/>
    <property type="evidence" value="ECO:0007669"/>
    <property type="project" value="UniProtKB-UniRule"/>
</dbReference>
<dbReference type="GO" id="GO:0046933">
    <property type="term" value="F:proton-transporting ATP synthase activity, rotational mechanism"/>
    <property type="evidence" value="ECO:0007669"/>
    <property type="project" value="UniProtKB-UniRule"/>
</dbReference>
<keyword evidence="10" id="KW-1003">Cell membrane</keyword>
<dbReference type="CDD" id="cd12151">
    <property type="entry name" value="F1-ATPase_gamma"/>
    <property type="match status" value="1"/>
</dbReference>
<dbReference type="SUPFAM" id="SSF52943">
    <property type="entry name" value="ATP synthase (F1-ATPase), gamma subunit"/>
    <property type="match status" value="1"/>
</dbReference>
<keyword evidence="5 10" id="KW-0375">Hydrogen ion transport</keyword>
<dbReference type="RefSeq" id="WP_091233109.1">
    <property type="nucleotide sequence ID" value="NZ_FMKA01000009.1"/>
</dbReference>
<accession>A0A1D3TTC5</accession>
<evidence type="ECO:0000256" key="8">
    <source>
        <dbReference type="ARBA" id="ARBA00023196"/>
    </source>
</evidence>
<evidence type="ECO:0000256" key="1">
    <source>
        <dbReference type="ARBA" id="ARBA00003456"/>
    </source>
</evidence>
<protein>
    <recommendedName>
        <fullName evidence="10">ATP synthase gamma chain</fullName>
    </recommendedName>
    <alternativeName>
        <fullName evidence="10">ATP synthase F1 sector gamma subunit</fullName>
    </alternativeName>
    <alternativeName>
        <fullName evidence="10">F-ATPase gamma subunit</fullName>
    </alternativeName>
</protein>
<keyword evidence="7 10" id="KW-0472">Membrane</keyword>
<dbReference type="OrthoDB" id="9812769at2"/>
<comment type="function">
    <text evidence="1 10">Produces ATP from ADP in the presence of a proton gradient across the membrane. The gamma chain is believed to be important in regulating ATPase activity and the flow of protons through the CF(0) complex.</text>
</comment>
<evidence type="ECO:0000313" key="11">
    <source>
        <dbReference type="EMBL" id="SCP97229.1"/>
    </source>
</evidence>
<dbReference type="EMBL" id="FMKA01000009">
    <property type="protein sequence ID" value="SCP97229.1"/>
    <property type="molecule type" value="Genomic_DNA"/>
</dbReference>
<keyword evidence="8 10" id="KW-0139">CF(1)</keyword>
<keyword evidence="4 10" id="KW-0813">Transport</keyword>
<dbReference type="Gene3D" id="1.10.287.80">
    <property type="entry name" value="ATP synthase, gamma subunit, helix hairpin domain"/>
    <property type="match status" value="1"/>
</dbReference>
<comment type="subcellular location">
    <subcellularLocation>
        <location evidence="10">Cell membrane</location>
        <topology evidence="10">Peripheral membrane protein</topology>
    </subcellularLocation>
    <subcellularLocation>
        <location evidence="2">Membrane</location>
        <topology evidence="2">Peripheral membrane protein</topology>
    </subcellularLocation>
</comment>
<dbReference type="InterPro" id="IPR000131">
    <property type="entry name" value="ATP_synth_F1_gsu"/>
</dbReference>
<evidence type="ECO:0000256" key="2">
    <source>
        <dbReference type="ARBA" id="ARBA00004170"/>
    </source>
</evidence>
<reference evidence="11 12" key="1">
    <citation type="submission" date="2016-09" db="EMBL/GenBank/DDBJ databases">
        <authorList>
            <person name="Capua I."/>
            <person name="De Benedictis P."/>
            <person name="Joannis T."/>
            <person name="Lombin L.H."/>
            <person name="Cattoli G."/>
        </authorList>
    </citation>
    <scope>NUCLEOTIDE SEQUENCE [LARGE SCALE GENOMIC DNA]</scope>
    <source>
        <strain evidence="11 12">GluBS11</strain>
    </source>
</reference>
<evidence type="ECO:0000256" key="5">
    <source>
        <dbReference type="ARBA" id="ARBA00022781"/>
    </source>
</evidence>
<dbReference type="GO" id="GO:0045259">
    <property type="term" value="C:proton-transporting ATP synthase complex"/>
    <property type="evidence" value="ECO:0007669"/>
    <property type="project" value="UniProtKB-KW"/>
</dbReference>
<sequence>MANMKEIHSRMKSIKDIMKITNAMYLISSSKLKKARKSLLATEPYFDKLQETINDILLVAPHMHQIYFERREELEKADRKRGYLVITADKGLCGAYNHNVIKLAEEEMAKGDNNFLFVVGQVGRQYFMRKNVVIDVEFLYTAQNPTMYRAGEMTDIILEMFEKRELDDVYVIYNEMVSPLKAETQIKKLLPLERKKFERRAAGIPHAAFYPSAAQVMDNLVPNYVRGLIYGVLIEAFSSEQNARMTAMETATSSAKDMLRELDLLYNRARQAAITQEITEIASGAKCAQKS</sequence>
<dbReference type="GO" id="GO:0005886">
    <property type="term" value="C:plasma membrane"/>
    <property type="evidence" value="ECO:0007669"/>
    <property type="project" value="UniProtKB-SubCell"/>
</dbReference>
<keyword evidence="12" id="KW-1185">Reference proteome</keyword>
<dbReference type="STRING" id="1619234.SAMN05421730_100947"/>
<dbReference type="GO" id="GO:0042777">
    <property type="term" value="P:proton motive force-driven plasma membrane ATP synthesis"/>
    <property type="evidence" value="ECO:0007669"/>
    <property type="project" value="UniProtKB-UniRule"/>
</dbReference>
<evidence type="ECO:0000256" key="6">
    <source>
        <dbReference type="ARBA" id="ARBA00023065"/>
    </source>
</evidence>
<dbReference type="Gene3D" id="3.40.1380.10">
    <property type="match status" value="1"/>
</dbReference>
<dbReference type="HAMAP" id="MF_00815">
    <property type="entry name" value="ATP_synth_gamma_bact"/>
    <property type="match status" value="1"/>
</dbReference>
<dbReference type="NCBIfam" id="TIGR01146">
    <property type="entry name" value="ATPsyn_F1gamma"/>
    <property type="match status" value="1"/>
</dbReference>
<evidence type="ECO:0000256" key="4">
    <source>
        <dbReference type="ARBA" id="ARBA00022448"/>
    </source>
</evidence>
<dbReference type="InterPro" id="IPR035968">
    <property type="entry name" value="ATP_synth_F1_ATPase_gsu"/>
</dbReference>
<dbReference type="Pfam" id="PF00231">
    <property type="entry name" value="ATP-synt"/>
    <property type="match status" value="1"/>
</dbReference>
<keyword evidence="9 10" id="KW-0066">ATP synthesis</keyword>
<evidence type="ECO:0000256" key="10">
    <source>
        <dbReference type="HAMAP-Rule" id="MF_00815"/>
    </source>
</evidence>
<evidence type="ECO:0000256" key="3">
    <source>
        <dbReference type="ARBA" id="ARBA00007681"/>
    </source>
</evidence>
<dbReference type="PANTHER" id="PTHR11693">
    <property type="entry name" value="ATP SYNTHASE GAMMA CHAIN"/>
    <property type="match status" value="1"/>
</dbReference>
<comment type="subunit">
    <text evidence="10">F-type ATPases have 2 components, CF(1) - the catalytic core - and CF(0) - the membrane proton channel. CF(1) has five subunits: alpha(3), beta(3), gamma(1), delta(1), epsilon(1). CF(0) has three main subunits: a, b and c.</text>
</comment>
<comment type="similarity">
    <text evidence="3 10">Belongs to the ATPase gamma chain family.</text>
</comment>
<evidence type="ECO:0000256" key="7">
    <source>
        <dbReference type="ARBA" id="ARBA00023136"/>
    </source>
</evidence>
<keyword evidence="6 10" id="KW-0406">Ion transport</keyword>
<organism evidence="11 12">
    <name type="scientific">Anaerobium acetethylicum</name>
    <dbReference type="NCBI Taxonomy" id="1619234"/>
    <lineage>
        <taxon>Bacteria</taxon>
        <taxon>Bacillati</taxon>
        <taxon>Bacillota</taxon>
        <taxon>Clostridia</taxon>
        <taxon>Lachnospirales</taxon>
        <taxon>Lachnospiraceae</taxon>
        <taxon>Anaerobium</taxon>
    </lineage>
</organism>
<dbReference type="Proteomes" id="UP000199315">
    <property type="component" value="Unassembled WGS sequence"/>
</dbReference>
<proteinExistence type="inferred from homology"/>
<dbReference type="AlphaFoldDB" id="A0A1D3TTC5"/>